<organism evidence="2 3">
    <name type="scientific">Truncatella angustata</name>
    <dbReference type="NCBI Taxonomy" id="152316"/>
    <lineage>
        <taxon>Eukaryota</taxon>
        <taxon>Fungi</taxon>
        <taxon>Dikarya</taxon>
        <taxon>Ascomycota</taxon>
        <taxon>Pezizomycotina</taxon>
        <taxon>Sordariomycetes</taxon>
        <taxon>Xylariomycetidae</taxon>
        <taxon>Amphisphaeriales</taxon>
        <taxon>Sporocadaceae</taxon>
        <taxon>Truncatella</taxon>
    </lineage>
</organism>
<protein>
    <submittedName>
        <fullName evidence="2">Uncharacterized protein</fullName>
    </submittedName>
</protein>
<feature type="compositionally biased region" description="Basic residues" evidence="1">
    <location>
        <begin position="1"/>
        <end position="16"/>
    </location>
</feature>
<feature type="compositionally biased region" description="Polar residues" evidence="1">
    <location>
        <begin position="276"/>
        <end position="296"/>
    </location>
</feature>
<feature type="region of interest" description="Disordered" evidence="1">
    <location>
        <begin position="1"/>
        <end position="31"/>
    </location>
</feature>
<dbReference type="EMBL" id="JAGPXC010000012">
    <property type="protein sequence ID" value="KAH6645114.1"/>
    <property type="molecule type" value="Genomic_DNA"/>
</dbReference>
<comment type="caution">
    <text evidence="2">The sequence shown here is derived from an EMBL/GenBank/DDBJ whole genome shotgun (WGS) entry which is preliminary data.</text>
</comment>
<evidence type="ECO:0000313" key="3">
    <source>
        <dbReference type="Proteomes" id="UP000758603"/>
    </source>
</evidence>
<dbReference type="RefSeq" id="XP_045951628.1">
    <property type="nucleotide sequence ID" value="XM_046104286.1"/>
</dbReference>
<proteinExistence type="predicted"/>
<dbReference type="Gene3D" id="3.30.428.10">
    <property type="entry name" value="HIT-like"/>
    <property type="match status" value="1"/>
</dbReference>
<evidence type="ECO:0000256" key="1">
    <source>
        <dbReference type="SAM" id="MobiDB-lite"/>
    </source>
</evidence>
<sequence length="296" mass="34015">MRKLKSLLRRQPRNSHKMVSASAERGEETAMSCENHPLYQEQRPNLELTFCGKKKQIETQFHDFHQEAIPDVKSQTDQRKEKKNWEGEALAETEQIKIISNWASFEVQQYPKKPAQAGMSMVHLLAYPIEHIRNGVDLTVDNVGLIDDMIQLFKGAWANETVRNKILRLQLDAVERRAKAIEDEPFGKEANDAALAHYRVLESKVTSGQLKFEDFHFGLHLRPDNSADYLHLHIIAAPYEYRKYSTSEHDKKTKDAIEVRDVIRDDARPMGRVMTGSKSPSITEEGAHQQTVEPSR</sequence>
<dbReference type="Proteomes" id="UP000758603">
    <property type="component" value="Unassembled WGS sequence"/>
</dbReference>
<name>A0A9P8RFL1_9PEZI</name>
<dbReference type="InterPro" id="IPR036265">
    <property type="entry name" value="HIT-like_sf"/>
</dbReference>
<reference evidence="2" key="1">
    <citation type="journal article" date="2021" name="Nat. Commun.">
        <title>Genetic determinants of endophytism in the Arabidopsis root mycobiome.</title>
        <authorList>
            <person name="Mesny F."/>
            <person name="Miyauchi S."/>
            <person name="Thiergart T."/>
            <person name="Pickel B."/>
            <person name="Atanasova L."/>
            <person name="Karlsson M."/>
            <person name="Huettel B."/>
            <person name="Barry K.W."/>
            <person name="Haridas S."/>
            <person name="Chen C."/>
            <person name="Bauer D."/>
            <person name="Andreopoulos W."/>
            <person name="Pangilinan J."/>
            <person name="LaButti K."/>
            <person name="Riley R."/>
            <person name="Lipzen A."/>
            <person name="Clum A."/>
            <person name="Drula E."/>
            <person name="Henrissat B."/>
            <person name="Kohler A."/>
            <person name="Grigoriev I.V."/>
            <person name="Martin F.M."/>
            <person name="Hacquard S."/>
        </authorList>
    </citation>
    <scope>NUCLEOTIDE SEQUENCE</scope>
    <source>
        <strain evidence="2">MPI-SDFR-AT-0073</strain>
    </source>
</reference>
<dbReference type="AlphaFoldDB" id="A0A9P8RFL1"/>
<keyword evidence="3" id="KW-1185">Reference proteome</keyword>
<accession>A0A9P8RFL1</accession>
<evidence type="ECO:0000313" key="2">
    <source>
        <dbReference type="EMBL" id="KAH6645114.1"/>
    </source>
</evidence>
<dbReference type="OrthoDB" id="1915375at2759"/>
<gene>
    <name evidence="2" type="ORF">BKA67DRAFT_586954</name>
</gene>
<feature type="region of interest" description="Disordered" evidence="1">
    <location>
        <begin position="266"/>
        <end position="296"/>
    </location>
</feature>
<dbReference type="GeneID" id="70133177"/>